<protein>
    <recommendedName>
        <fullName evidence="2">Aminoglycoside phosphotransferase</fullName>
    </recommendedName>
</protein>
<organism evidence="1">
    <name type="scientific">Aspergillus arachidicola</name>
    <dbReference type="NCBI Taxonomy" id="656916"/>
    <lineage>
        <taxon>Eukaryota</taxon>
        <taxon>Fungi</taxon>
        <taxon>Dikarya</taxon>
        <taxon>Ascomycota</taxon>
        <taxon>Pezizomycotina</taxon>
        <taxon>Eurotiomycetes</taxon>
        <taxon>Eurotiomycetidae</taxon>
        <taxon>Eurotiales</taxon>
        <taxon>Aspergillaceae</taxon>
        <taxon>Aspergillus</taxon>
        <taxon>Aspergillus subgen. Circumdati</taxon>
    </lineage>
</organism>
<evidence type="ECO:0008006" key="2">
    <source>
        <dbReference type="Google" id="ProtNLM"/>
    </source>
</evidence>
<evidence type="ECO:0000313" key="1">
    <source>
        <dbReference type="EMBL" id="KAE8342698.1"/>
    </source>
</evidence>
<dbReference type="OrthoDB" id="8300194at2759"/>
<dbReference type="Proteomes" id="UP000325558">
    <property type="component" value="Unassembled WGS sequence"/>
</dbReference>
<gene>
    <name evidence="1" type="ORF">BDV24DRAFT_130249</name>
</gene>
<name>A0A5N6YBY0_9EURO</name>
<sequence length="70" mass="7658">MFAGKSREAFRGAIGQDPATWARARGWALWKSLLLLTSAKEHSQALTARRTIAEILADHVSSLALENHAT</sequence>
<dbReference type="AlphaFoldDB" id="A0A5N6YBY0"/>
<accession>A0A5N6YBY0</accession>
<reference evidence="1" key="1">
    <citation type="submission" date="2019-04" db="EMBL/GenBank/DDBJ databases">
        <title>Friends and foes A comparative genomics study of 23 Aspergillus species from section Flavi.</title>
        <authorList>
            <consortium name="DOE Joint Genome Institute"/>
            <person name="Kjaerbolling I."/>
            <person name="Vesth T."/>
            <person name="Frisvad J.C."/>
            <person name="Nybo J.L."/>
            <person name="Theobald S."/>
            <person name="Kildgaard S."/>
            <person name="Isbrandt T."/>
            <person name="Kuo A."/>
            <person name="Sato A."/>
            <person name="Lyhne E.K."/>
            <person name="Kogle M.E."/>
            <person name="Wiebenga A."/>
            <person name="Kun R.S."/>
            <person name="Lubbers R.J."/>
            <person name="Makela M.R."/>
            <person name="Barry K."/>
            <person name="Chovatia M."/>
            <person name="Clum A."/>
            <person name="Daum C."/>
            <person name="Haridas S."/>
            <person name="He G."/>
            <person name="LaButti K."/>
            <person name="Lipzen A."/>
            <person name="Mondo S."/>
            <person name="Riley R."/>
            <person name="Salamov A."/>
            <person name="Simmons B.A."/>
            <person name="Magnuson J.K."/>
            <person name="Henrissat B."/>
            <person name="Mortensen U.H."/>
            <person name="Larsen T.O."/>
            <person name="Devries R.P."/>
            <person name="Grigoriev I.V."/>
            <person name="Machida M."/>
            <person name="Baker S.E."/>
            <person name="Andersen M.R."/>
        </authorList>
    </citation>
    <scope>NUCLEOTIDE SEQUENCE</scope>
    <source>
        <strain evidence="1">CBS 117612</strain>
    </source>
</reference>
<dbReference type="EMBL" id="ML737133">
    <property type="protein sequence ID" value="KAE8342698.1"/>
    <property type="molecule type" value="Genomic_DNA"/>
</dbReference>
<proteinExistence type="predicted"/>